<keyword evidence="1" id="KW-0479">Metal-binding</keyword>
<proteinExistence type="predicted"/>
<dbReference type="Pfam" id="PF01903">
    <property type="entry name" value="CbiX"/>
    <property type="match status" value="2"/>
</dbReference>
<dbReference type="KEGG" id="pdh:B9T62_04030"/>
<evidence type="ECO:0000313" key="4">
    <source>
        <dbReference type="EMBL" id="ASA26172.1"/>
    </source>
</evidence>
<reference evidence="4 5" key="1">
    <citation type="submission" date="2017-06" db="EMBL/GenBank/DDBJ databases">
        <title>Complete genome sequence of Paenibacillus donghaensis KCTC 13049T isolated from East Sea sediment, South Korea.</title>
        <authorList>
            <person name="Jung B.K."/>
            <person name="Hong S.-J."/>
            <person name="Shin J.-H."/>
        </authorList>
    </citation>
    <scope>NUCLEOTIDE SEQUENCE [LARGE SCALE GENOMIC DNA]</scope>
    <source>
        <strain evidence="4 5">KCTC 13049</strain>
    </source>
</reference>
<dbReference type="SUPFAM" id="SSF53800">
    <property type="entry name" value="Chelatase"/>
    <property type="match status" value="1"/>
</dbReference>
<keyword evidence="5" id="KW-1185">Reference proteome</keyword>
<accession>A0A2Z2KVA9</accession>
<dbReference type="OrthoDB" id="9797895at2"/>
<gene>
    <name evidence="4" type="ORF">B9T62_04030</name>
</gene>
<evidence type="ECO:0000256" key="1">
    <source>
        <dbReference type="ARBA" id="ARBA00022723"/>
    </source>
</evidence>
<dbReference type="Proteomes" id="UP000249890">
    <property type="component" value="Chromosome"/>
</dbReference>
<dbReference type="InterPro" id="IPR050963">
    <property type="entry name" value="Sirohydro_Cobaltochel/CbiX"/>
</dbReference>
<dbReference type="CDD" id="cd03414">
    <property type="entry name" value="CbiX_SirB_C"/>
    <property type="match status" value="1"/>
</dbReference>
<dbReference type="PANTHER" id="PTHR33542:SF3">
    <property type="entry name" value="SIROHYDROCHLORIN FERROCHELATASE, CHLOROPLASTIC"/>
    <property type="match status" value="1"/>
</dbReference>
<dbReference type="GO" id="GO:0016829">
    <property type="term" value="F:lyase activity"/>
    <property type="evidence" value="ECO:0007669"/>
    <property type="project" value="UniProtKB-KW"/>
</dbReference>
<name>A0A2Z2KVA9_9BACL</name>
<feature type="compositionally biased region" description="Basic and acidic residues" evidence="3">
    <location>
        <begin position="288"/>
        <end position="417"/>
    </location>
</feature>
<feature type="compositionally biased region" description="Polar residues" evidence="3">
    <location>
        <begin position="435"/>
        <end position="453"/>
    </location>
</feature>
<feature type="compositionally biased region" description="Basic residues" evidence="3">
    <location>
        <begin position="418"/>
        <end position="432"/>
    </location>
</feature>
<sequence length="470" mass="53282">MRPKQQRKTVLLVGHGSRIEAGNEELRAFAAQLAARRPELKFETCFIELCRPSISEGIDNCIRSGAEAVYVVPIILFAAGHSKLDIPQAIDRAKQKYPGMRFIYGRPIGMHEHAAEILLDRIKQAVPLLPPDQGQQEPAGLPAKIADKDTVVLLMGRGGSDPDANSDFYKLTRLLWEKTPYQSVEACFIAITGPLLPEGLERCLKLQARRIIVLPYLLFTGVLMKQFAEAVAAFAAAHPEIAVEMGSYLGGHPLLAEILSKRIDETLSGQVAANCDLCKYRSEAAEHHHHEHEHDHGHHCQHDNGHGNHHHEHEHEHDHDHGHHGQHDNGHEYHHHEHDHDHGHHCQHDNGHGNHHHEHDHDHGHHHEEHHHNEQEHEHEHEAQHSHHERDQGKHEQHSHNDLGHHSHDDHRHEHEHGHRQHDHQDHHHHHAANQELSQGNDPTDQRENQAAASDQPAIPETPASSAGLR</sequence>
<protein>
    <recommendedName>
        <fullName evidence="6">Sirohydrochlorin chelatase</fullName>
    </recommendedName>
</protein>
<feature type="region of interest" description="Disordered" evidence="3">
    <location>
        <begin position="288"/>
        <end position="470"/>
    </location>
</feature>
<dbReference type="InterPro" id="IPR002762">
    <property type="entry name" value="CbiX-like"/>
</dbReference>
<evidence type="ECO:0000256" key="2">
    <source>
        <dbReference type="ARBA" id="ARBA00023239"/>
    </source>
</evidence>
<dbReference type="AlphaFoldDB" id="A0A2Z2KVA9"/>
<dbReference type="PANTHER" id="PTHR33542">
    <property type="entry name" value="SIROHYDROCHLORIN FERROCHELATASE, CHLOROPLASTIC"/>
    <property type="match status" value="1"/>
</dbReference>
<evidence type="ECO:0000256" key="3">
    <source>
        <dbReference type="SAM" id="MobiDB-lite"/>
    </source>
</evidence>
<organism evidence="4 5">
    <name type="scientific">Paenibacillus donghaensis</name>
    <dbReference type="NCBI Taxonomy" id="414771"/>
    <lineage>
        <taxon>Bacteria</taxon>
        <taxon>Bacillati</taxon>
        <taxon>Bacillota</taxon>
        <taxon>Bacilli</taxon>
        <taxon>Bacillales</taxon>
        <taxon>Paenibacillaceae</taxon>
        <taxon>Paenibacillus</taxon>
    </lineage>
</organism>
<keyword evidence="2" id="KW-0456">Lyase</keyword>
<dbReference type="GO" id="GO:0046872">
    <property type="term" value="F:metal ion binding"/>
    <property type="evidence" value="ECO:0007669"/>
    <property type="project" value="UniProtKB-KW"/>
</dbReference>
<dbReference type="Gene3D" id="3.40.50.1400">
    <property type="match status" value="2"/>
</dbReference>
<dbReference type="CDD" id="cd03416">
    <property type="entry name" value="CbiX_SirB_N"/>
    <property type="match status" value="1"/>
</dbReference>
<evidence type="ECO:0000313" key="5">
    <source>
        <dbReference type="Proteomes" id="UP000249890"/>
    </source>
</evidence>
<dbReference type="EMBL" id="CP021780">
    <property type="protein sequence ID" value="ASA26172.1"/>
    <property type="molecule type" value="Genomic_DNA"/>
</dbReference>
<evidence type="ECO:0008006" key="6">
    <source>
        <dbReference type="Google" id="ProtNLM"/>
    </source>
</evidence>